<dbReference type="Gene3D" id="1.10.443.10">
    <property type="entry name" value="Intergrase catalytic core"/>
    <property type="match status" value="1"/>
</dbReference>
<comment type="caution">
    <text evidence="3">The sequence shown here is derived from an EMBL/GenBank/DDBJ whole genome shotgun (WGS) entry which is preliminary data.</text>
</comment>
<name>A0A831QTK5_9FLAO</name>
<dbReference type="AlphaFoldDB" id="A0A831QTK5"/>
<accession>A0A831QTK5</accession>
<evidence type="ECO:0000259" key="2">
    <source>
        <dbReference type="Pfam" id="PF00589"/>
    </source>
</evidence>
<reference evidence="3" key="1">
    <citation type="journal article" date="2020" name="mSystems">
        <title>Genome- and Community-Level Interaction Insights into Carbon Utilization and Element Cycling Functions of Hydrothermarchaeota in Hydrothermal Sediment.</title>
        <authorList>
            <person name="Zhou Z."/>
            <person name="Liu Y."/>
            <person name="Xu W."/>
            <person name="Pan J."/>
            <person name="Luo Z.H."/>
            <person name="Li M."/>
        </authorList>
    </citation>
    <scope>NUCLEOTIDE SEQUENCE [LARGE SCALE GENOMIC DNA]</scope>
    <source>
        <strain evidence="3">HyVt-345</strain>
    </source>
</reference>
<gene>
    <name evidence="3" type="ORF">ENH87_18785</name>
</gene>
<dbReference type="GO" id="GO:0015074">
    <property type="term" value="P:DNA integration"/>
    <property type="evidence" value="ECO:0007669"/>
    <property type="project" value="InterPro"/>
</dbReference>
<dbReference type="EMBL" id="DRGL01000069">
    <property type="protein sequence ID" value="HEA22946.1"/>
    <property type="molecule type" value="Genomic_DNA"/>
</dbReference>
<dbReference type="InterPro" id="IPR002104">
    <property type="entry name" value="Integrase_catalytic"/>
</dbReference>
<dbReference type="InterPro" id="IPR011010">
    <property type="entry name" value="DNA_brk_join_enz"/>
</dbReference>
<evidence type="ECO:0000256" key="1">
    <source>
        <dbReference type="ARBA" id="ARBA00023172"/>
    </source>
</evidence>
<dbReference type="SUPFAM" id="SSF56349">
    <property type="entry name" value="DNA breaking-rejoining enzymes"/>
    <property type="match status" value="1"/>
</dbReference>
<keyword evidence="1" id="KW-0233">DNA recombination</keyword>
<proteinExistence type="predicted"/>
<dbReference type="GO" id="GO:0006310">
    <property type="term" value="P:DNA recombination"/>
    <property type="evidence" value="ECO:0007669"/>
    <property type="project" value="UniProtKB-KW"/>
</dbReference>
<dbReference type="Proteomes" id="UP000886191">
    <property type="component" value="Unassembled WGS sequence"/>
</dbReference>
<protein>
    <recommendedName>
        <fullName evidence="2">Tyr recombinase domain-containing protein</fullName>
    </recommendedName>
</protein>
<evidence type="ECO:0000313" key="3">
    <source>
        <dbReference type="EMBL" id="HEA22946.1"/>
    </source>
</evidence>
<dbReference type="InterPro" id="IPR013762">
    <property type="entry name" value="Integrase-like_cat_sf"/>
</dbReference>
<dbReference type="GO" id="GO:0003677">
    <property type="term" value="F:DNA binding"/>
    <property type="evidence" value="ECO:0007669"/>
    <property type="project" value="InterPro"/>
</dbReference>
<dbReference type="Pfam" id="PF00589">
    <property type="entry name" value="Phage_integrase"/>
    <property type="match status" value="1"/>
</dbReference>
<feature type="domain" description="Tyr recombinase" evidence="2">
    <location>
        <begin position="48"/>
        <end position="93"/>
    </location>
</feature>
<organism evidence="3">
    <name type="scientific">Pricia antarctica</name>
    <dbReference type="NCBI Taxonomy" id="641691"/>
    <lineage>
        <taxon>Bacteria</taxon>
        <taxon>Pseudomonadati</taxon>
        <taxon>Bacteroidota</taxon>
        <taxon>Flavobacteriia</taxon>
        <taxon>Flavobacteriales</taxon>
        <taxon>Flavobacteriaceae</taxon>
        <taxon>Pricia</taxon>
    </lineage>
</organism>
<sequence length="103" mass="11642">MLLVADAILEKYAAHPLRTDAEGRIARTEQSEAQCLPQGNRRPLWHQKNLTTHLARHTFPTTLTLTKGVPIDSVKRMLGHRSLTSTQMYAKVLVNKLVEDMLP</sequence>